<dbReference type="InterPro" id="IPR001851">
    <property type="entry name" value="ABC_transp_permease"/>
</dbReference>
<feature type="transmembrane region" description="Helical" evidence="6">
    <location>
        <begin position="109"/>
        <end position="128"/>
    </location>
</feature>
<dbReference type="CDD" id="cd06579">
    <property type="entry name" value="TM_PBP1_transp_AraH_like"/>
    <property type="match status" value="1"/>
</dbReference>
<dbReference type="GO" id="GO:0022857">
    <property type="term" value="F:transmembrane transporter activity"/>
    <property type="evidence" value="ECO:0007669"/>
    <property type="project" value="InterPro"/>
</dbReference>
<feature type="transmembrane region" description="Helical" evidence="6">
    <location>
        <begin position="288"/>
        <end position="307"/>
    </location>
</feature>
<feature type="transmembrane region" description="Helical" evidence="6">
    <location>
        <begin position="229"/>
        <end position="252"/>
    </location>
</feature>
<feature type="transmembrane region" description="Helical" evidence="6">
    <location>
        <begin position="85"/>
        <end position="103"/>
    </location>
</feature>
<evidence type="ECO:0000313" key="7">
    <source>
        <dbReference type="EMBL" id="SDZ54048.1"/>
    </source>
</evidence>
<protein>
    <submittedName>
        <fullName evidence="7">Monosaccharide ABC transporter membrane protein, CUT2 family</fullName>
    </submittedName>
</protein>
<dbReference type="AlphaFoldDB" id="A0A1H3TVG9"/>
<keyword evidence="8" id="KW-1185">Reference proteome</keyword>
<dbReference type="Proteomes" id="UP000198891">
    <property type="component" value="Unassembled WGS sequence"/>
</dbReference>
<dbReference type="GO" id="GO:0005886">
    <property type="term" value="C:plasma membrane"/>
    <property type="evidence" value="ECO:0007669"/>
    <property type="project" value="UniProtKB-SubCell"/>
</dbReference>
<keyword evidence="4 6" id="KW-1133">Transmembrane helix</keyword>
<name>A0A1H3TVG9_9MICO</name>
<evidence type="ECO:0000256" key="1">
    <source>
        <dbReference type="ARBA" id="ARBA00004651"/>
    </source>
</evidence>
<keyword evidence="5 6" id="KW-0472">Membrane</keyword>
<dbReference type="PANTHER" id="PTHR32196">
    <property type="entry name" value="ABC TRANSPORTER PERMEASE PROTEIN YPHD-RELATED-RELATED"/>
    <property type="match status" value="1"/>
</dbReference>
<dbReference type="RefSeq" id="WP_092558090.1">
    <property type="nucleotide sequence ID" value="NZ_FNPZ01000008.1"/>
</dbReference>
<dbReference type="STRING" id="381665.SAMN05216554_4511"/>
<keyword evidence="3 6" id="KW-0812">Transmembrane</keyword>
<evidence type="ECO:0000256" key="6">
    <source>
        <dbReference type="SAM" id="Phobius"/>
    </source>
</evidence>
<organism evidence="7 8">
    <name type="scientific">Herbiconiux ginsengi</name>
    <dbReference type="NCBI Taxonomy" id="381665"/>
    <lineage>
        <taxon>Bacteria</taxon>
        <taxon>Bacillati</taxon>
        <taxon>Actinomycetota</taxon>
        <taxon>Actinomycetes</taxon>
        <taxon>Micrococcales</taxon>
        <taxon>Microbacteriaceae</taxon>
        <taxon>Herbiconiux</taxon>
    </lineage>
</organism>
<dbReference type="PANTHER" id="PTHR32196:SF72">
    <property type="entry name" value="RIBOSE IMPORT PERMEASE PROTEIN RBSC"/>
    <property type="match status" value="1"/>
</dbReference>
<keyword evidence="2" id="KW-1003">Cell membrane</keyword>
<evidence type="ECO:0000313" key="8">
    <source>
        <dbReference type="Proteomes" id="UP000198891"/>
    </source>
</evidence>
<feature type="transmembrane region" description="Helical" evidence="6">
    <location>
        <begin position="313"/>
        <end position="329"/>
    </location>
</feature>
<reference evidence="7 8" key="1">
    <citation type="submission" date="2016-10" db="EMBL/GenBank/DDBJ databases">
        <authorList>
            <person name="de Groot N.N."/>
        </authorList>
    </citation>
    <scope>NUCLEOTIDE SEQUENCE [LARGE SCALE GENOMIC DNA]</scope>
    <source>
        <strain evidence="7 8">CGMCC 4.3491</strain>
    </source>
</reference>
<accession>A0A1H3TVG9</accession>
<gene>
    <name evidence="7" type="ORF">SAMN05216554_4511</name>
</gene>
<dbReference type="OrthoDB" id="5193167at2"/>
<proteinExistence type="predicted"/>
<feature type="transmembrane region" description="Helical" evidence="6">
    <location>
        <begin position="58"/>
        <end position="78"/>
    </location>
</feature>
<evidence type="ECO:0000256" key="4">
    <source>
        <dbReference type="ARBA" id="ARBA00022989"/>
    </source>
</evidence>
<comment type="subcellular location">
    <subcellularLocation>
        <location evidence="1">Cell membrane</location>
        <topology evidence="1">Multi-pass membrane protein</topology>
    </subcellularLocation>
</comment>
<dbReference type="EMBL" id="FNPZ01000008">
    <property type="protein sequence ID" value="SDZ54048.1"/>
    <property type="molecule type" value="Genomic_DNA"/>
</dbReference>
<feature type="transmembrane region" description="Helical" evidence="6">
    <location>
        <begin position="137"/>
        <end position="159"/>
    </location>
</feature>
<evidence type="ECO:0000256" key="2">
    <source>
        <dbReference type="ARBA" id="ARBA00022475"/>
    </source>
</evidence>
<feature type="transmembrane region" description="Helical" evidence="6">
    <location>
        <begin position="27"/>
        <end position="46"/>
    </location>
</feature>
<feature type="transmembrane region" description="Helical" evidence="6">
    <location>
        <begin position="179"/>
        <end position="201"/>
    </location>
</feature>
<dbReference type="Pfam" id="PF02653">
    <property type="entry name" value="BPD_transp_2"/>
    <property type="match status" value="1"/>
</dbReference>
<sequence>MTDTAPAAADTTSPTRTHRFTRSLKRYPIVQAAALVVVFLIGVLTLDGFGTGRSITNILITASFLGIAAAGQTLVALVGGIDMSIGAVISASAILTSYLYGGLGWPDVAVFSFVLVFALLLGAANGYIGQRFGANPLIVTLGSGFVAVGLAQVISGGGSDSVKAPEWLGMLSRPVSTTFGLPVPPIVVIWIALIVIVMVMLTSTPFGKRIYATGASANAARLALISVRWVWVLVFGLSSVLAAFAGILLAGFAGSGNTTLGDPYLFLGLAAVIVGGTTLDGRGDYLRTALAALLLVVVQTILVGFGFTNADRQIIFGLLLLVAVAGYIRQPRLRDLI</sequence>
<evidence type="ECO:0000256" key="5">
    <source>
        <dbReference type="ARBA" id="ARBA00023136"/>
    </source>
</evidence>
<evidence type="ECO:0000256" key="3">
    <source>
        <dbReference type="ARBA" id="ARBA00022692"/>
    </source>
</evidence>